<keyword evidence="4" id="KW-1185">Reference proteome</keyword>
<dbReference type="EMBL" id="BAABIM010000002">
    <property type="protein sequence ID" value="GAA4680285.1"/>
    <property type="molecule type" value="Genomic_DNA"/>
</dbReference>
<proteinExistence type="predicted"/>
<dbReference type="InterPro" id="IPR029471">
    <property type="entry name" value="HNH_5"/>
</dbReference>
<dbReference type="Pfam" id="PF14279">
    <property type="entry name" value="HNH_5"/>
    <property type="match status" value="1"/>
</dbReference>
<dbReference type="InterPro" id="IPR003615">
    <property type="entry name" value="HNH_nuc"/>
</dbReference>
<feature type="domain" description="HNH nuclease" evidence="2">
    <location>
        <begin position="49"/>
        <end position="101"/>
    </location>
</feature>
<feature type="compositionally biased region" description="Basic and acidic residues" evidence="1">
    <location>
        <begin position="7"/>
        <end position="22"/>
    </location>
</feature>
<dbReference type="Gene3D" id="1.10.30.50">
    <property type="match status" value="1"/>
</dbReference>
<protein>
    <recommendedName>
        <fullName evidence="2">HNH nuclease domain-containing protein</fullName>
    </recommendedName>
</protein>
<reference evidence="4" key="1">
    <citation type="journal article" date="2019" name="Int. J. Syst. Evol. Microbiol.">
        <title>The Global Catalogue of Microorganisms (GCM) 10K type strain sequencing project: providing services to taxonomists for standard genome sequencing and annotation.</title>
        <authorList>
            <consortium name="The Broad Institute Genomics Platform"/>
            <consortium name="The Broad Institute Genome Sequencing Center for Infectious Disease"/>
            <person name="Wu L."/>
            <person name="Ma J."/>
        </authorList>
    </citation>
    <scope>NUCLEOTIDE SEQUENCE [LARGE SCALE GENOMIC DNA]</scope>
    <source>
        <strain evidence="4">JCM 18127</strain>
    </source>
</reference>
<evidence type="ECO:0000259" key="2">
    <source>
        <dbReference type="SMART" id="SM00507"/>
    </source>
</evidence>
<evidence type="ECO:0000313" key="3">
    <source>
        <dbReference type="EMBL" id="GAA4680285.1"/>
    </source>
</evidence>
<dbReference type="SMART" id="SM00507">
    <property type="entry name" value="HNHc"/>
    <property type="match status" value="1"/>
</dbReference>
<sequence length="118" mass="13094">MTTVRSPRAEAARNERGSAEDRRRRRAWLVATYRADVDVMPVWGDGYVRVARGTGEPACRCFRCGDLLTVATVTVDRIVPGCQGGTYRRTNIRPACSKCNTDLGQPHALAARMKKGRK</sequence>
<evidence type="ECO:0000313" key="4">
    <source>
        <dbReference type="Proteomes" id="UP001500621"/>
    </source>
</evidence>
<evidence type="ECO:0000256" key="1">
    <source>
        <dbReference type="SAM" id="MobiDB-lite"/>
    </source>
</evidence>
<accession>A0ABP8W4K5</accession>
<organism evidence="3 4">
    <name type="scientific">Nocardioides nanhaiensis</name>
    <dbReference type="NCBI Taxonomy" id="1476871"/>
    <lineage>
        <taxon>Bacteria</taxon>
        <taxon>Bacillati</taxon>
        <taxon>Actinomycetota</taxon>
        <taxon>Actinomycetes</taxon>
        <taxon>Propionibacteriales</taxon>
        <taxon>Nocardioidaceae</taxon>
        <taxon>Nocardioides</taxon>
    </lineage>
</organism>
<feature type="region of interest" description="Disordered" evidence="1">
    <location>
        <begin position="1"/>
        <end position="23"/>
    </location>
</feature>
<dbReference type="CDD" id="cd00085">
    <property type="entry name" value="HNHc"/>
    <property type="match status" value="1"/>
</dbReference>
<dbReference type="RefSeq" id="WP_345264686.1">
    <property type="nucleotide sequence ID" value="NZ_BAABIM010000002.1"/>
</dbReference>
<gene>
    <name evidence="3" type="ORF">GCM10023226_16830</name>
</gene>
<name>A0ABP8W4K5_9ACTN</name>
<comment type="caution">
    <text evidence="3">The sequence shown here is derived from an EMBL/GenBank/DDBJ whole genome shotgun (WGS) entry which is preliminary data.</text>
</comment>
<dbReference type="Proteomes" id="UP001500621">
    <property type="component" value="Unassembled WGS sequence"/>
</dbReference>